<comment type="caution">
    <text evidence="1">The sequence shown here is derived from an EMBL/GenBank/DDBJ whole genome shotgun (WGS) entry which is preliminary data.</text>
</comment>
<proteinExistence type="predicted"/>
<reference evidence="1" key="1">
    <citation type="submission" date="2023-03" db="EMBL/GenBank/DDBJ databases">
        <title>Massive genome expansion in bonnet fungi (Mycena s.s.) driven by repeated elements and novel gene families across ecological guilds.</title>
        <authorList>
            <consortium name="Lawrence Berkeley National Laboratory"/>
            <person name="Harder C.B."/>
            <person name="Miyauchi S."/>
            <person name="Viragh M."/>
            <person name="Kuo A."/>
            <person name="Thoen E."/>
            <person name="Andreopoulos B."/>
            <person name="Lu D."/>
            <person name="Skrede I."/>
            <person name="Drula E."/>
            <person name="Henrissat B."/>
            <person name="Morin E."/>
            <person name="Kohler A."/>
            <person name="Barry K."/>
            <person name="LaButti K."/>
            <person name="Morin E."/>
            <person name="Salamov A."/>
            <person name="Lipzen A."/>
            <person name="Mereny Z."/>
            <person name="Hegedus B."/>
            <person name="Baldrian P."/>
            <person name="Stursova M."/>
            <person name="Weitz H."/>
            <person name="Taylor A."/>
            <person name="Grigoriev I.V."/>
            <person name="Nagy L.G."/>
            <person name="Martin F."/>
            <person name="Kauserud H."/>
        </authorList>
    </citation>
    <scope>NUCLEOTIDE SEQUENCE</scope>
    <source>
        <strain evidence="1">CBHHK173m</strain>
    </source>
</reference>
<dbReference type="EMBL" id="JARJCN010000120">
    <property type="protein sequence ID" value="KAJ7071913.1"/>
    <property type="molecule type" value="Genomic_DNA"/>
</dbReference>
<evidence type="ECO:0000313" key="2">
    <source>
        <dbReference type="Proteomes" id="UP001222325"/>
    </source>
</evidence>
<keyword evidence="2" id="KW-1185">Reference proteome</keyword>
<name>A0AAD6TSG2_9AGAR</name>
<protein>
    <recommendedName>
        <fullName evidence="3">F-box domain-containing protein</fullName>
    </recommendedName>
</protein>
<dbReference type="AlphaFoldDB" id="A0AAD6TSG2"/>
<evidence type="ECO:0008006" key="3">
    <source>
        <dbReference type="Google" id="ProtNLM"/>
    </source>
</evidence>
<evidence type="ECO:0000313" key="1">
    <source>
        <dbReference type="EMBL" id="KAJ7071913.1"/>
    </source>
</evidence>
<dbReference type="Proteomes" id="UP001222325">
    <property type="component" value="Unassembled WGS sequence"/>
</dbReference>
<dbReference type="Gene3D" id="1.20.1280.50">
    <property type="match status" value="1"/>
</dbReference>
<gene>
    <name evidence="1" type="ORF">B0H15DRAFT_895123</name>
</gene>
<accession>A0AAD6TSG2</accession>
<sequence>MSRSVIRRPCVSDCSSTILSRLSMRLDVISGNLTNYAVILKGALSLIRQIPSEILAEIFLRCRDNDLEDKYYYYTSNPRVAPMLLSQVSHRWRQVSHGTPRLWDHFHLTDPVVNHSIMEHILQRC</sequence>
<organism evidence="1 2">
    <name type="scientific">Mycena belliarum</name>
    <dbReference type="NCBI Taxonomy" id="1033014"/>
    <lineage>
        <taxon>Eukaryota</taxon>
        <taxon>Fungi</taxon>
        <taxon>Dikarya</taxon>
        <taxon>Basidiomycota</taxon>
        <taxon>Agaricomycotina</taxon>
        <taxon>Agaricomycetes</taxon>
        <taxon>Agaricomycetidae</taxon>
        <taxon>Agaricales</taxon>
        <taxon>Marasmiineae</taxon>
        <taxon>Mycenaceae</taxon>
        <taxon>Mycena</taxon>
    </lineage>
</organism>